<protein>
    <submittedName>
        <fullName evidence="1">Uncharacterized protein</fullName>
    </submittedName>
</protein>
<sequence>ILSLLEREDGEIWEKQVRKKWKMDTNQLKS</sequence>
<dbReference type="EMBL" id="BARV01043054">
    <property type="protein sequence ID" value="GAI53394.1"/>
    <property type="molecule type" value="Genomic_DNA"/>
</dbReference>
<gene>
    <name evidence="1" type="ORF">S06H3_64452</name>
</gene>
<accession>X1RCS7</accession>
<comment type="caution">
    <text evidence="1">The sequence shown here is derived from an EMBL/GenBank/DDBJ whole genome shotgun (WGS) entry which is preliminary data.</text>
</comment>
<name>X1RCS7_9ZZZZ</name>
<reference evidence="1" key="1">
    <citation type="journal article" date="2014" name="Front. Microbiol.">
        <title>High frequency of phylogenetically diverse reductive dehalogenase-homologous genes in deep subseafloor sedimentary metagenomes.</title>
        <authorList>
            <person name="Kawai M."/>
            <person name="Futagami T."/>
            <person name="Toyoda A."/>
            <person name="Takaki Y."/>
            <person name="Nishi S."/>
            <person name="Hori S."/>
            <person name="Arai W."/>
            <person name="Tsubouchi T."/>
            <person name="Morono Y."/>
            <person name="Uchiyama I."/>
            <person name="Ito T."/>
            <person name="Fujiyama A."/>
            <person name="Inagaki F."/>
            <person name="Takami H."/>
        </authorList>
    </citation>
    <scope>NUCLEOTIDE SEQUENCE</scope>
    <source>
        <strain evidence="1">Expedition CK06-06</strain>
    </source>
</reference>
<proteinExistence type="predicted"/>
<evidence type="ECO:0000313" key="1">
    <source>
        <dbReference type="EMBL" id="GAI53394.1"/>
    </source>
</evidence>
<organism evidence="1">
    <name type="scientific">marine sediment metagenome</name>
    <dbReference type="NCBI Taxonomy" id="412755"/>
    <lineage>
        <taxon>unclassified sequences</taxon>
        <taxon>metagenomes</taxon>
        <taxon>ecological metagenomes</taxon>
    </lineage>
</organism>
<feature type="non-terminal residue" evidence="1">
    <location>
        <position position="1"/>
    </location>
</feature>
<dbReference type="AlphaFoldDB" id="X1RCS7"/>